<dbReference type="InterPro" id="IPR002347">
    <property type="entry name" value="SDR_fam"/>
</dbReference>
<evidence type="ECO:0000313" key="5">
    <source>
        <dbReference type="Proteomes" id="UP001295684"/>
    </source>
</evidence>
<dbReference type="Gene3D" id="3.40.50.720">
    <property type="entry name" value="NAD(P)-binding Rossmann-like Domain"/>
    <property type="match status" value="1"/>
</dbReference>
<evidence type="ECO:0000256" key="2">
    <source>
        <dbReference type="ARBA" id="ARBA00023002"/>
    </source>
</evidence>
<dbReference type="AlphaFoldDB" id="A0AAD1XKZ3"/>
<keyword evidence="2" id="KW-0560">Oxidoreductase</keyword>
<dbReference type="SUPFAM" id="SSF51735">
    <property type="entry name" value="NAD(P)-binding Rossmann-fold domains"/>
    <property type="match status" value="1"/>
</dbReference>
<feature type="transmembrane region" description="Helical" evidence="3">
    <location>
        <begin position="6"/>
        <end position="26"/>
    </location>
</feature>
<dbReference type="PANTHER" id="PTHR44196:SF1">
    <property type="entry name" value="DEHYDROGENASE_REDUCTASE SDR FAMILY MEMBER 7B"/>
    <property type="match status" value="1"/>
</dbReference>
<comment type="similarity">
    <text evidence="1">Belongs to the short-chain dehydrogenases/reductases (SDR) family.</text>
</comment>
<keyword evidence="3" id="KW-1133">Transmembrane helix</keyword>
<dbReference type="Proteomes" id="UP001295684">
    <property type="component" value="Unassembled WGS sequence"/>
</dbReference>
<keyword evidence="3" id="KW-0472">Membrane</keyword>
<dbReference type="GO" id="GO:0016020">
    <property type="term" value="C:membrane"/>
    <property type="evidence" value="ECO:0007669"/>
    <property type="project" value="TreeGrafter"/>
</dbReference>
<comment type="caution">
    <text evidence="4">The sequence shown here is derived from an EMBL/GenBank/DDBJ whole genome shotgun (WGS) entry which is preliminary data.</text>
</comment>
<evidence type="ECO:0000313" key="4">
    <source>
        <dbReference type="EMBL" id="CAI2374625.1"/>
    </source>
</evidence>
<accession>A0AAD1XKZ3</accession>
<keyword evidence="3" id="KW-0812">Transmembrane</keyword>
<dbReference type="PANTHER" id="PTHR44196">
    <property type="entry name" value="DEHYDROGENASE/REDUCTASE SDR FAMILY MEMBER 7B"/>
    <property type="match status" value="1"/>
</dbReference>
<organism evidence="4 5">
    <name type="scientific">Euplotes crassus</name>
    <dbReference type="NCBI Taxonomy" id="5936"/>
    <lineage>
        <taxon>Eukaryota</taxon>
        <taxon>Sar</taxon>
        <taxon>Alveolata</taxon>
        <taxon>Ciliophora</taxon>
        <taxon>Intramacronucleata</taxon>
        <taxon>Spirotrichea</taxon>
        <taxon>Hypotrichia</taxon>
        <taxon>Euplotida</taxon>
        <taxon>Euplotidae</taxon>
        <taxon>Moneuplotes</taxon>
    </lineage>
</organism>
<protein>
    <submittedName>
        <fullName evidence="4">Uncharacterized protein</fullName>
    </submittedName>
</protein>
<sequence>MDFFNLFCLSWLDLLFFLAIGGVIYMKKRSNKAKRAKNGDFKGKKILITGGTSGIGKALAEKFSKLGANVIITGRDDKKLQEVSKTIDKCEGYVLDMENPEEVEKWCENNTKNLGTLDAVIHNAGLSMRDLFMNTEIKLGQRLLNVDFLSIFAMIQGLMGNMRTDEQGSVICGIGSLAGVSGAGVRSMYSAIKGANDAFFKCLACEIRDKNIHSMIVHPGYIQTNVSQNALVGDGQKSFGKTDSNIKNGLPVEDCVNQIIDSIVLRKTEVWVCKGFGMKILMFISKIFPSFLDYGLYKNLNQQLSALKKAS</sequence>
<dbReference type="PRINTS" id="PR00081">
    <property type="entry name" value="GDHRDH"/>
</dbReference>
<dbReference type="Pfam" id="PF00106">
    <property type="entry name" value="adh_short"/>
    <property type="match status" value="1"/>
</dbReference>
<gene>
    <name evidence="4" type="ORF">ECRASSUSDP1_LOCUS15981</name>
</gene>
<proteinExistence type="inferred from homology"/>
<dbReference type="InterPro" id="IPR036291">
    <property type="entry name" value="NAD(P)-bd_dom_sf"/>
</dbReference>
<evidence type="ECO:0000256" key="3">
    <source>
        <dbReference type="SAM" id="Phobius"/>
    </source>
</evidence>
<dbReference type="EMBL" id="CAMPGE010016045">
    <property type="protein sequence ID" value="CAI2374625.1"/>
    <property type="molecule type" value="Genomic_DNA"/>
</dbReference>
<dbReference type="GO" id="GO:0016491">
    <property type="term" value="F:oxidoreductase activity"/>
    <property type="evidence" value="ECO:0007669"/>
    <property type="project" value="UniProtKB-KW"/>
</dbReference>
<name>A0AAD1XKZ3_EUPCR</name>
<evidence type="ECO:0000256" key="1">
    <source>
        <dbReference type="ARBA" id="ARBA00006484"/>
    </source>
</evidence>
<keyword evidence="5" id="KW-1185">Reference proteome</keyword>
<reference evidence="4" key="1">
    <citation type="submission" date="2023-07" db="EMBL/GenBank/DDBJ databases">
        <authorList>
            <consortium name="AG Swart"/>
            <person name="Singh M."/>
            <person name="Singh A."/>
            <person name="Seah K."/>
            <person name="Emmerich C."/>
        </authorList>
    </citation>
    <scope>NUCLEOTIDE SEQUENCE</scope>
    <source>
        <strain evidence="4">DP1</strain>
    </source>
</reference>